<dbReference type="InParanoid" id="A0A5E4G4T8"/>
<dbReference type="Proteomes" id="UP000327085">
    <property type="component" value="Unassembled WGS sequence"/>
</dbReference>
<organism evidence="1 2">
    <name type="scientific">Prunus dulcis</name>
    <name type="common">Almond</name>
    <name type="synonym">Amygdalus dulcis</name>
    <dbReference type="NCBI Taxonomy" id="3755"/>
    <lineage>
        <taxon>Eukaryota</taxon>
        <taxon>Viridiplantae</taxon>
        <taxon>Streptophyta</taxon>
        <taxon>Embryophyta</taxon>
        <taxon>Tracheophyta</taxon>
        <taxon>Spermatophyta</taxon>
        <taxon>Magnoliopsida</taxon>
        <taxon>eudicotyledons</taxon>
        <taxon>Gunneridae</taxon>
        <taxon>Pentapetalae</taxon>
        <taxon>rosids</taxon>
        <taxon>fabids</taxon>
        <taxon>Rosales</taxon>
        <taxon>Rosaceae</taxon>
        <taxon>Amygdaloideae</taxon>
        <taxon>Amygdaleae</taxon>
        <taxon>Prunus</taxon>
    </lineage>
</organism>
<dbReference type="EMBL" id="CABIKO010000350">
    <property type="protein sequence ID" value="VVA34744.1"/>
    <property type="molecule type" value="Genomic_DNA"/>
</dbReference>
<accession>A0A5E4G4T8</accession>
<evidence type="ECO:0000313" key="1">
    <source>
        <dbReference type="EMBL" id="VVA34744.1"/>
    </source>
</evidence>
<reference evidence="2" key="1">
    <citation type="journal article" date="2020" name="Plant J.">
        <title>Transposons played a major role in the diversification between the closely related almond and peach genomes: results from the almond genome sequence.</title>
        <authorList>
            <person name="Alioto T."/>
            <person name="Alexiou K.G."/>
            <person name="Bardil A."/>
            <person name="Barteri F."/>
            <person name="Castanera R."/>
            <person name="Cruz F."/>
            <person name="Dhingra A."/>
            <person name="Duval H."/>
            <person name="Fernandez I Marti A."/>
            <person name="Frias L."/>
            <person name="Galan B."/>
            <person name="Garcia J.L."/>
            <person name="Howad W."/>
            <person name="Gomez-Garrido J."/>
            <person name="Gut M."/>
            <person name="Julca I."/>
            <person name="Morata J."/>
            <person name="Puigdomenech P."/>
            <person name="Ribeca P."/>
            <person name="Rubio Cabetas M.J."/>
            <person name="Vlasova A."/>
            <person name="Wirthensohn M."/>
            <person name="Garcia-Mas J."/>
            <person name="Gabaldon T."/>
            <person name="Casacuberta J.M."/>
            <person name="Arus P."/>
        </authorList>
    </citation>
    <scope>NUCLEOTIDE SEQUENCE [LARGE SCALE GENOMIC DNA]</scope>
    <source>
        <strain evidence="2">cv. Texas</strain>
    </source>
</reference>
<dbReference type="Gramene" id="VVA34744">
    <property type="protein sequence ID" value="VVA34744"/>
    <property type="gene ID" value="Prudul26B000624"/>
</dbReference>
<sequence length="71" mass="8253">MAIKNLISSILNNYTLDGMNYPGWLRKVKLVLKMDEIDYVWTQAPPHIPPDQTATQEEITTFEKHAKHDSR</sequence>
<feature type="non-terminal residue" evidence="1">
    <location>
        <position position="71"/>
    </location>
</feature>
<gene>
    <name evidence="1" type="ORF">ALMOND_2B000624</name>
</gene>
<name>A0A5E4G4T8_PRUDU</name>
<protein>
    <submittedName>
        <fullName evidence="1">PREDICTED: FIZZY-RELATED 2</fullName>
    </submittedName>
</protein>
<proteinExistence type="predicted"/>
<dbReference type="AlphaFoldDB" id="A0A5E4G4T8"/>
<evidence type="ECO:0000313" key="2">
    <source>
        <dbReference type="Proteomes" id="UP000327085"/>
    </source>
</evidence>